<dbReference type="EMBL" id="KZ150032">
    <property type="protein sequence ID" value="PZC74703.1"/>
    <property type="molecule type" value="Genomic_DNA"/>
</dbReference>
<protein>
    <submittedName>
        <fullName evidence="1">Uncharacterized protein</fullName>
    </submittedName>
</protein>
<reference evidence="1 2" key="1">
    <citation type="journal article" date="2017" name="BMC Biol.">
        <title>Genomic innovations, transcriptional plasticity and gene loss underlying the evolution and divergence of two highly polyphagous and invasive Helicoverpa pest species.</title>
        <authorList>
            <person name="Pearce S.L."/>
            <person name="Clarke D.F."/>
            <person name="East P.D."/>
            <person name="Elfekih S."/>
            <person name="Gordon K.H."/>
            <person name="Jermiin L.S."/>
            <person name="McGaughran A."/>
            <person name="Oakeshott J.G."/>
            <person name="Papanikolaou A."/>
            <person name="Perera O.P."/>
            <person name="Rane R.V."/>
            <person name="Richards S."/>
            <person name="Tay W.T."/>
            <person name="Walsh T.K."/>
            <person name="Anderson A."/>
            <person name="Anderson C.J."/>
            <person name="Asgari S."/>
            <person name="Board P.G."/>
            <person name="Bretschneider A."/>
            <person name="Campbell P.M."/>
            <person name="Chertemps T."/>
            <person name="Christeller J.T."/>
            <person name="Coppin C.W."/>
            <person name="Downes S.J."/>
            <person name="Duan G."/>
            <person name="Farnsworth C.A."/>
            <person name="Good R.T."/>
            <person name="Han L.B."/>
            <person name="Han Y.C."/>
            <person name="Hatje K."/>
            <person name="Horne I."/>
            <person name="Huang Y.P."/>
            <person name="Hughes D.S."/>
            <person name="Jacquin-Joly E."/>
            <person name="James W."/>
            <person name="Jhangiani S."/>
            <person name="Kollmar M."/>
            <person name="Kuwar S.S."/>
            <person name="Li S."/>
            <person name="Liu N.Y."/>
            <person name="Maibeche M.T."/>
            <person name="Miller J.R."/>
            <person name="Montagne N."/>
            <person name="Perry T."/>
            <person name="Qu J."/>
            <person name="Song S.V."/>
            <person name="Sutton G.G."/>
            <person name="Vogel H."/>
            <person name="Walenz B.P."/>
            <person name="Xu W."/>
            <person name="Zhang H.J."/>
            <person name="Zou Z."/>
            <person name="Batterham P."/>
            <person name="Edwards O.R."/>
            <person name="Feyereisen R."/>
            <person name="Gibbs R.A."/>
            <person name="Heckel D.G."/>
            <person name="McGrath A."/>
            <person name="Robin C."/>
            <person name="Scherer S.E."/>
            <person name="Worley K.C."/>
            <person name="Wu Y.D."/>
        </authorList>
    </citation>
    <scope>NUCLEOTIDE SEQUENCE [LARGE SCALE GENOMIC DNA]</scope>
    <source>
        <strain evidence="1">Harm_GR_Male_#8</strain>
        <tissue evidence="1">Whole organism</tissue>
    </source>
</reference>
<evidence type="ECO:0000313" key="2">
    <source>
        <dbReference type="Proteomes" id="UP000249218"/>
    </source>
</evidence>
<dbReference type="AlphaFoldDB" id="A0A2W1BSJ5"/>
<sequence length="101" mass="11620">MPFIQGFLFGMPRNLANKNQRLSNCMMPTQSVLFQQVRLWCWLTAPPQRGPPENQQRQVPQLLRQSFLEAWLKVLFCVLLNAAQSLNVAGCINCTAQFIRI</sequence>
<name>A0A2W1BSJ5_HELAM</name>
<dbReference type="Proteomes" id="UP000249218">
    <property type="component" value="Unassembled WGS sequence"/>
</dbReference>
<gene>
    <name evidence="1" type="primary">HaOG207328</name>
    <name evidence="1" type="ORF">B5X24_HaOG207328</name>
</gene>
<accession>A0A2W1BSJ5</accession>
<organism evidence="1 2">
    <name type="scientific">Helicoverpa armigera</name>
    <name type="common">Cotton bollworm</name>
    <name type="synonym">Heliothis armigera</name>
    <dbReference type="NCBI Taxonomy" id="29058"/>
    <lineage>
        <taxon>Eukaryota</taxon>
        <taxon>Metazoa</taxon>
        <taxon>Ecdysozoa</taxon>
        <taxon>Arthropoda</taxon>
        <taxon>Hexapoda</taxon>
        <taxon>Insecta</taxon>
        <taxon>Pterygota</taxon>
        <taxon>Neoptera</taxon>
        <taxon>Endopterygota</taxon>
        <taxon>Lepidoptera</taxon>
        <taxon>Glossata</taxon>
        <taxon>Ditrysia</taxon>
        <taxon>Noctuoidea</taxon>
        <taxon>Noctuidae</taxon>
        <taxon>Heliothinae</taxon>
        <taxon>Helicoverpa</taxon>
    </lineage>
</organism>
<evidence type="ECO:0000313" key="1">
    <source>
        <dbReference type="EMBL" id="PZC74703.1"/>
    </source>
</evidence>
<proteinExistence type="predicted"/>
<keyword evidence="2" id="KW-1185">Reference proteome</keyword>